<organism evidence="2 3">
    <name type="scientific">Marinospirillum alkaliphilum DSM 21637</name>
    <dbReference type="NCBI Taxonomy" id="1122209"/>
    <lineage>
        <taxon>Bacteria</taxon>
        <taxon>Pseudomonadati</taxon>
        <taxon>Pseudomonadota</taxon>
        <taxon>Gammaproteobacteria</taxon>
        <taxon>Oceanospirillales</taxon>
        <taxon>Oceanospirillaceae</taxon>
        <taxon>Marinospirillum</taxon>
    </lineage>
</organism>
<feature type="domain" description="SprT-like" evidence="1">
    <location>
        <begin position="19"/>
        <end position="170"/>
    </location>
</feature>
<name>A0A1K1VEM9_9GAMM</name>
<dbReference type="SMART" id="SM00731">
    <property type="entry name" value="SprT"/>
    <property type="match status" value="1"/>
</dbReference>
<evidence type="ECO:0000313" key="2">
    <source>
        <dbReference type="EMBL" id="SFX23600.1"/>
    </source>
</evidence>
<sequence length="179" mass="20867">MQNSAVALTRHEQYLRLKAAVLSCYAHAEHYYLKSFPRPEVLCNLRGRAAGMAELQRNRLRFNPVLLEENEAAFLQEVVPHEVAHLLAWQLHGRGIRPHGAEWQQIMRQVFGLAAERTHDFDVRRSARQAWIYACGCVDREHALTIRRHNRILRGHAYVCLQCRTRLTYVRLDESVTET</sequence>
<evidence type="ECO:0000313" key="3">
    <source>
        <dbReference type="Proteomes" id="UP000182350"/>
    </source>
</evidence>
<keyword evidence="3" id="KW-1185">Reference proteome</keyword>
<evidence type="ECO:0000259" key="1">
    <source>
        <dbReference type="SMART" id="SM00731"/>
    </source>
</evidence>
<dbReference type="STRING" id="1122209.SAMN02745752_00933"/>
<protein>
    <submittedName>
        <fullName evidence="2">SprT protein</fullName>
    </submittedName>
</protein>
<dbReference type="GO" id="GO:0006950">
    <property type="term" value="P:response to stress"/>
    <property type="evidence" value="ECO:0007669"/>
    <property type="project" value="UniProtKB-ARBA"/>
</dbReference>
<dbReference type="EMBL" id="FPJW01000002">
    <property type="protein sequence ID" value="SFX23600.1"/>
    <property type="molecule type" value="Genomic_DNA"/>
</dbReference>
<dbReference type="NCBIfam" id="NF003421">
    <property type="entry name" value="PRK04860.1"/>
    <property type="match status" value="1"/>
</dbReference>
<dbReference type="PANTHER" id="PTHR38773">
    <property type="entry name" value="PROTEIN SPRT"/>
    <property type="match status" value="1"/>
</dbReference>
<dbReference type="Proteomes" id="UP000182350">
    <property type="component" value="Unassembled WGS sequence"/>
</dbReference>
<dbReference type="Pfam" id="PF10263">
    <property type="entry name" value="SprT-like"/>
    <property type="match status" value="1"/>
</dbReference>
<proteinExistence type="predicted"/>
<accession>A0A1K1VEM9</accession>
<gene>
    <name evidence="2" type="ORF">SAMN02745752_00933</name>
</gene>
<dbReference type="InterPro" id="IPR006640">
    <property type="entry name" value="SprT-like_domain"/>
</dbReference>
<dbReference type="AlphaFoldDB" id="A0A1K1VEM9"/>
<reference evidence="2 3" key="1">
    <citation type="submission" date="2016-11" db="EMBL/GenBank/DDBJ databases">
        <authorList>
            <person name="Jaros S."/>
            <person name="Januszkiewicz K."/>
            <person name="Wedrychowicz H."/>
        </authorList>
    </citation>
    <scope>NUCLEOTIDE SEQUENCE [LARGE SCALE GENOMIC DNA]</scope>
    <source>
        <strain evidence="2 3">DSM 21637</strain>
    </source>
</reference>
<dbReference type="PANTHER" id="PTHR38773:SF1">
    <property type="entry name" value="PROTEIN SPRT"/>
    <property type="match status" value="1"/>
</dbReference>